<sequence>MVKEVHPSMADENTDSKNSAAALLRVTKLVRSRDSSYSLAVSTNMPSSHPSDNWPSSKFESSAASCSLTEGARLFSLDAIGSMVGLPLCWRRGITCLPPSSAPKGAHDHDLLLEQPCAFYNPNDNCLWAIVVILRPTGSDLPLTLSLFVSFRLCLPTRASEPLHPPIQELYALSDALPPLPHFSTTKRQLSATNEALPPLWHSITHLQLTKNRAQTEHDEGWIRSGREVHACANLLGSIFSHQDYCEEFQLGGRINASFQLPKNDLGCIDHSGLQIGSSGALPS</sequence>
<evidence type="ECO:0000313" key="1">
    <source>
        <dbReference type="EMBL" id="EDR04819.1"/>
    </source>
</evidence>
<reference evidence="1 2" key="1">
    <citation type="journal article" date="2008" name="Nature">
        <title>The genome of Laccaria bicolor provides insights into mycorrhizal symbiosis.</title>
        <authorList>
            <person name="Martin F."/>
            <person name="Aerts A."/>
            <person name="Ahren D."/>
            <person name="Brun A."/>
            <person name="Danchin E.G.J."/>
            <person name="Duchaussoy F."/>
            <person name="Gibon J."/>
            <person name="Kohler A."/>
            <person name="Lindquist E."/>
            <person name="Pereda V."/>
            <person name="Salamov A."/>
            <person name="Shapiro H.J."/>
            <person name="Wuyts J."/>
            <person name="Blaudez D."/>
            <person name="Buee M."/>
            <person name="Brokstein P."/>
            <person name="Canbaeck B."/>
            <person name="Cohen D."/>
            <person name="Courty P.E."/>
            <person name="Coutinho P.M."/>
            <person name="Delaruelle C."/>
            <person name="Detter J.C."/>
            <person name="Deveau A."/>
            <person name="DiFazio S."/>
            <person name="Duplessis S."/>
            <person name="Fraissinet-Tachet L."/>
            <person name="Lucic E."/>
            <person name="Frey-Klett P."/>
            <person name="Fourrey C."/>
            <person name="Feussner I."/>
            <person name="Gay G."/>
            <person name="Grimwood J."/>
            <person name="Hoegger P.J."/>
            <person name="Jain P."/>
            <person name="Kilaru S."/>
            <person name="Labbe J."/>
            <person name="Lin Y.C."/>
            <person name="Legue V."/>
            <person name="Le Tacon F."/>
            <person name="Marmeisse R."/>
            <person name="Melayah D."/>
            <person name="Montanini B."/>
            <person name="Muratet M."/>
            <person name="Nehls U."/>
            <person name="Niculita-Hirzel H."/>
            <person name="Oudot-Le Secq M.P."/>
            <person name="Peter M."/>
            <person name="Quesneville H."/>
            <person name="Rajashekar B."/>
            <person name="Reich M."/>
            <person name="Rouhier N."/>
            <person name="Schmutz J."/>
            <person name="Yin T."/>
            <person name="Chalot M."/>
            <person name="Henrissat B."/>
            <person name="Kuees U."/>
            <person name="Lucas S."/>
            <person name="Van de Peer Y."/>
            <person name="Podila G.K."/>
            <person name="Polle A."/>
            <person name="Pukkila P.J."/>
            <person name="Richardson P.M."/>
            <person name="Rouze P."/>
            <person name="Sanders I.R."/>
            <person name="Stajich J.E."/>
            <person name="Tunlid A."/>
            <person name="Tuskan G."/>
            <person name="Grigoriev I.V."/>
        </authorList>
    </citation>
    <scope>NUCLEOTIDE SEQUENCE [LARGE SCALE GENOMIC DNA]</scope>
    <source>
        <strain evidence="2">S238N-H82 / ATCC MYA-4686</strain>
    </source>
</reference>
<organism evidence="2">
    <name type="scientific">Laccaria bicolor (strain S238N-H82 / ATCC MYA-4686)</name>
    <name type="common">Bicoloured deceiver</name>
    <name type="synonym">Laccaria laccata var. bicolor</name>
    <dbReference type="NCBI Taxonomy" id="486041"/>
    <lineage>
        <taxon>Eukaryota</taxon>
        <taxon>Fungi</taxon>
        <taxon>Dikarya</taxon>
        <taxon>Basidiomycota</taxon>
        <taxon>Agaricomycotina</taxon>
        <taxon>Agaricomycetes</taxon>
        <taxon>Agaricomycetidae</taxon>
        <taxon>Agaricales</taxon>
        <taxon>Agaricineae</taxon>
        <taxon>Hydnangiaceae</taxon>
        <taxon>Laccaria</taxon>
    </lineage>
</organism>
<dbReference type="Proteomes" id="UP000001194">
    <property type="component" value="Unassembled WGS sequence"/>
</dbReference>
<dbReference type="EMBL" id="DS547116">
    <property type="protein sequence ID" value="EDR04819.1"/>
    <property type="molecule type" value="Genomic_DNA"/>
</dbReference>
<dbReference type="GeneID" id="6080171"/>
<dbReference type="KEGG" id="lbc:LACBIDRAFT_330331"/>
<dbReference type="HOGENOM" id="CLU_980279_0_0_1"/>
<dbReference type="RefSeq" id="XP_001884643.1">
    <property type="nucleotide sequence ID" value="XM_001884608.1"/>
</dbReference>
<keyword evidence="2" id="KW-1185">Reference proteome</keyword>
<evidence type="ECO:0000313" key="2">
    <source>
        <dbReference type="Proteomes" id="UP000001194"/>
    </source>
</evidence>
<accession>B0DKY5</accession>
<proteinExistence type="predicted"/>
<gene>
    <name evidence="1" type="ORF">LACBIDRAFT_330331</name>
</gene>
<name>B0DKY5_LACBS</name>
<protein>
    <submittedName>
        <fullName evidence="1">Predicted protein</fullName>
    </submittedName>
</protein>
<dbReference type="InParanoid" id="B0DKY5"/>
<dbReference type="AlphaFoldDB" id="B0DKY5"/>